<reference evidence="3 4" key="1">
    <citation type="submission" date="2018-08" db="EMBL/GenBank/DDBJ databases">
        <title>Genome and evolution of the arbuscular mycorrhizal fungus Diversispora epigaea (formerly Glomus versiforme) and its bacterial endosymbionts.</title>
        <authorList>
            <person name="Sun X."/>
            <person name="Fei Z."/>
            <person name="Harrison M."/>
        </authorList>
    </citation>
    <scope>NUCLEOTIDE SEQUENCE [LARGE SCALE GENOMIC DNA]</scope>
    <source>
        <strain evidence="3 4">IT104</strain>
    </source>
</reference>
<dbReference type="Gene3D" id="2.120.10.80">
    <property type="entry name" value="Kelch-type beta propeller"/>
    <property type="match status" value="2"/>
</dbReference>
<dbReference type="SUPFAM" id="SSF117281">
    <property type="entry name" value="Kelch motif"/>
    <property type="match status" value="1"/>
</dbReference>
<evidence type="ECO:0000313" key="3">
    <source>
        <dbReference type="EMBL" id="RHZ53543.1"/>
    </source>
</evidence>
<sequence length="471" mass="53107">MSTFTSFKPYCHIAPEVLDGKEYTKAADKALNRFKNWIEVYVPSRRLSEDSNVNNIESDTGDKAIETERTLLIHSTSKLEDKANNFSTVKQPIFNSVYFYCSMLTNYTAKTLKIRRTCLSYVDLAYLAYMVYNATANHNSVIIDNQLLIFGGLKTENDYTYELFYLDLLKSFDNTNLSWNLIPEGNLPISTSYSTASVSSDNSTIFLIGGFMKNKNKDFDYSSLIYTYNYSTKKWDKPSITGDIPPAGQATRGVIDKSEYIGTFYNDMNTLNSITMTWTTLSISENLPPRCGGYSANILSNGIIVYIGGFEFGYLANTTNAIPKDINNIKLFDTNKYEWSQMNSTGETIDSRFFHTSVLTPDGYIVIFGGCTIELKGKIIKPVSPNLAVLDTNKSPFEWSIPESSKINSPPSISGHGANLYYNYMIITFGFLNGNSTSTYNSDVYLYDITSSKWVILLLLIIQPKNHHQKL</sequence>
<proteinExistence type="predicted"/>
<evidence type="ECO:0000256" key="1">
    <source>
        <dbReference type="ARBA" id="ARBA00022441"/>
    </source>
</evidence>
<dbReference type="PANTHER" id="PTHR46093">
    <property type="entry name" value="ACYL-COA-BINDING DOMAIN-CONTAINING PROTEIN 5"/>
    <property type="match status" value="1"/>
</dbReference>
<protein>
    <submittedName>
        <fullName evidence="3">Uncharacterized protein</fullName>
    </submittedName>
</protein>
<evidence type="ECO:0000256" key="2">
    <source>
        <dbReference type="ARBA" id="ARBA00022737"/>
    </source>
</evidence>
<gene>
    <name evidence="3" type="ORF">Glove_441g64</name>
</gene>
<organism evidence="3 4">
    <name type="scientific">Diversispora epigaea</name>
    <dbReference type="NCBI Taxonomy" id="1348612"/>
    <lineage>
        <taxon>Eukaryota</taxon>
        <taxon>Fungi</taxon>
        <taxon>Fungi incertae sedis</taxon>
        <taxon>Mucoromycota</taxon>
        <taxon>Glomeromycotina</taxon>
        <taxon>Glomeromycetes</taxon>
        <taxon>Diversisporales</taxon>
        <taxon>Diversisporaceae</taxon>
        <taxon>Diversispora</taxon>
    </lineage>
</organism>
<dbReference type="InterPro" id="IPR015915">
    <property type="entry name" value="Kelch-typ_b-propeller"/>
</dbReference>
<accession>A0A397GWW1</accession>
<keyword evidence="1" id="KW-0880">Kelch repeat</keyword>
<dbReference type="PANTHER" id="PTHR46093:SF3">
    <property type="entry name" value="ACYL-COA-BINDING DOMAIN-CONTAINING PROTEIN 4"/>
    <property type="match status" value="1"/>
</dbReference>
<evidence type="ECO:0000313" key="4">
    <source>
        <dbReference type="Proteomes" id="UP000266861"/>
    </source>
</evidence>
<name>A0A397GWW1_9GLOM</name>
<dbReference type="AlphaFoldDB" id="A0A397GWW1"/>
<comment type="caution">
    <text evidence="3">The sequence shown here is derived from an EMBL/GenBank/DDBJ whole genome shotgun (WGS) entry which is preliminary data.</text>
</comment>
<keyword evidence="2" id="KW-0677">Repeat</keyword>
<dbReference type="Proteomes" id="UP000266861">
    <property type="component" value="Unassembled WGS sequence"/>
</dbReference>
<dbReference type="Pfam" id="PF24681">
    <property type="entry name" value="Kelch_KLHDC2_KLHL20_DRC7"/>
    <property type="match status" value="1"/>
</dbReference>
<dbReference type="EMBL" id="PQFF01000388">
    <property type="protein sequence ID" value="RHZ53543.1"/>
    <property type="molecule type" value="Genomic_DNA"/>
</dbReference>
<dbReference type="OrthoDB" id="4447at2759"/>
<keyword evidence="4" id="KW-1185">Reference proteome</keyword>